<reference evidence="16" key="1">
    <citation type="submission" date="2025-08" db="UniProtKB">
        <authorList>
            <consortium name="RefSeq"/>
        </authorList>
    </citation>
    <scope>IDENTIFICATION</scope>
    <source>
        <tissue evidence="16">Tentacle</tissue>
    </source>
</reference>
<dbReference type="InParanoid" id="A0A6P8IB05"/>
<evidence type="ECO:0000256" key="11">
    <source>
        <dbReference type="ARBA" id="ARBA00025890"/>
    </source>
</evidence>
<comment type="subunit">
    <text evidence="11">Hexadecamer of 4 heterotetramers, each composed of alpha, beta, gamma, and delta subunits. Alpha (PHKA1 or PHKA2) and beta (PHKB) are regulatory subunits, gamma (PHKG1 or PHKG2) is the catalytic subunit, and delta is calmodulin.</text>
</comment>
<name>A0A6P8IB05_ACTTE</name>
<keyword evidence="5" id="KW-0808">Transferase</keyword>
<evidence type="ECO:0000256" key="13">
    <source>
        <dbReference type="RuleBase" id="RU000304"/>
    </source>
</evidence>
<evidence type="ECO:0000256" key="2">
    <source>
        <dbReference type="ARBA" id="ARBA00012432"/>
    </source>
</evidence>
<keyword evidence="8 12" id="KW-0067">ATP-binding</keyword>
<dbReference type="PANTHER" id="PTHR24347">
    <property type="entry name" value="SERINE/THREONINE-PROTEIN KINASE"/>
    <property type="match status" value="1"/>
</dbReference>
<evidence type="ECO:0000256" key="7">
    <source>
        <dbReference type="ARBA" id="ARBA00022777"/>
    </source>
</evidence>
<evidence type="ECO:0000259" key="14">
    <source>
        <dbReference type="PROSITE" id="PS50011"/>
    </source>
</evidence>
<dbReference type="InterPro" id="IPR008271">
    <property type="entry name" value="Ser/Thr_kinase_AS"/>
</dbReference>
<dbReference type="InterPro" id="IPR000719">
    <property type="entry name" value="Prot_kinase_dom"/>
</dbReference>
<dbReference type="FunCoup" id="A0A6P8IB05">
    <property type="interactions" value="1978"/>
</dbReference>
<evidence type="ECO:0000313" key="16">
    <source>
        <dbReference type="RefSeq" id="XP_031561910.1"/>
    </source>
</evidence>
<evidence type="ECO:0000256" key="4">
    <source>
        <dbReference type="ARBA" id="ARBA00022600"/>
    </source>
</evidence>
<keyword evidence="10" id="KW-0119">Carbohydrate metabolism</keyword>
<evidence type="ECO:0000256" key="1">
    <source>
        <dbReference type="ARBA" id="ARBA00001674"/>
    </source>
</evidence>
<evidence type="ECO:0000256" key="8">
    <source>
        <dbReference type="ARBA" id="ARBA00022840"/>
    </source>
</evidence>
<dbReference type="AlphaFoldDB" id="A0A6P8IB05"/>
<evidence type="ECO:0000256" key="6">
    <source>
        <dbReference type="ARBA" id="ARBA00022741"/>
    </source>
</evidence>
<dbReference type="PROSITE" id="PS00108">
    <property type="entry name" value="PROTEIN_KINASE_ST"/>
    <property type="match status" value="1"/>
</dbReference>
<dbReference type="Pfam" id="PF00069">
    <property type="entry name" value="Pkinase"/>
    <property type="match status" value="1"/>
</dbReference>
<comment type="catalytic activity">
    <reaction evidence="1">
        <text>2 ATP + phosphorylase b = 2 ADP + phosphorylase a.</text>
        <dbReference type="EC" id="2.7.11.19"/>
    </reaction>
</comment>
<dbReference type="GO" id="GO:0004689">
    <property type="term" value="F:phosphorylase kinase activity"/>
    <property type="evidence" value="ECO:0007669"/>
    <property type="project" value="UniProtKB-EC"/>
</dbReference>
<dbReference type="PRINTS" id="PR01049">
    <property type="entry name" value="PHOSPHBKNASE"/>
</dbReference>
<dbReference type="InterPro" id="IPR002291">
    <property type="entry name" value="Phosph_kin_gamma"/>
</dbReference>
<protein>
    <recommendedName>
        <fullName evidence="2">phosphorylase kinase</fullName>
        <ecNumber evidence="2">2.7.11.19</ecNumber>
    </recommendedName>
</protein>
<sequence>MTALDFEDGLIGSEATGGFIEKYEAKEVLGSGASSVVRKCTDKVTGKEYAVKIIDKLSDLGGVDIIGTTKDEIDILLKLHGHENIIGLVDVYESSAYFFLVFEFAKSGELFDFLTNEVTLSEKKARKIMREILEAVVYMHDLEIVHRDLKPENILLDNDLRIKISDFGFAVMLKENEMLKELCGTPGYLAPEVLQCSMFPDAPGYGKEVDVWACGVILYTLLCGFPPFWHRRQVVMLRNIMEGKYQFSSPEWDDISSNAKDLISKMLVVHPKKRIICKKALEHAWFQEAKAQRNERFCARWKFKGAVIAICAAREFHHLMISKLLPVSFDVVCNEPYGSKPIRKIIDGCAFQVYGHWVKRNKDAHQNRAALFENKPHKEKYNSDGKPRNGKKILPFDASFRVLSFRSRKAIPTKSN</sequence>
<proteinExistence type="inferred from homology"/>
<comment type="similarity">
    <text evidence="13">Belongs to the protein kinase superfamily.</text>
</comment>
<gene>
    <name evidence="16" type="primary">LOC116297762</name>
</gene>
<keyword evidence="7" id="KW-0418">Kinase</keyword>
<dbReference type="GeneID" id="116297762"/>
<evidence type="ECO:0000256" key="10">
    <source>
        <dbReference type="ARBA" id="ARBA00023277"/>
    </source>
</evidence>
<dbReference type="GO" id="GO:0005977">
    <property type="term" value="P:glycogen metabolic process"/>
    <property type="evidence" value="ECO:0007669"/>
    <property type="project" value="UniProtKB-KW"/>
</dbReference>
<keyword evidence="6 12" id="KW-0547">Nucleotide-binding</keyword>
<dbReference type="Proteomes" id="UP000515163">
    <property type="component" value="Unplaced"/>
</dbReference>
<dbReference type="KEGG" id="aten:116297762"/>
<accession>A0A6P8IB05</accession>
<dbReference type="GO" id="GO:0005524">
    <property type="term" value="F:ATP binding"/>
    <property type="evidence" value="ECO:0007669"/>
    <property type="project" value="UniProtKB-UniRule"/>
</dbReference>
<dbReference type="PROSITE" id="PS50011">
    <property type="entry name" value="PROTEIN_KINASE_DOM"/>
    <property type="match status" value="1"/>
</dbReference>
<dbReference type="RefSeq" id="XP_031561910.1">
    <property type="nucleotide sequence ID" value="XM_031706050.1"/>
</dbReference>
<organism evidence="15 16">
    <name type="scientific">Actinia tenebrosa</name>
    <name type="common">Australian red waratah sea anemone</name>
    <dbReference type="NCBI Taxonomy" id="6105"/>
    <lineage>
        <taxon>Eukaryota</taxon>
        <taxon>Metazoa</taxon>
        <taxon>Cnidaria</taxon>
        <taxon>Anthozoa</taxon>
        <taxon>Hexacorallia</taxon>
        <taxon>Actiniaria</taxon>
        <taxon>Actiniidae</taxon>
        <taxon>Actinia</taxon>
    </lineage>
</organism>
<dbReference type="FunFam" id="1.10.510.10:FF:001430">
    <property type="entry name" value="phosphorylase b kinase gamma catalytic chain, skeletal muscle/heart isoform"/>
    <property type="match status" value="1"/>
</dbReference>
<dbReference type="EC" id="2.7.11.19" evidence="2"/>
<dbReference type="SUPFAM" id="SSF56112">
    <property type="entry name" value="Protein kinase-like (PK-like)"/>
    <property type="match status" value="1"/>
</dbReference>
<dbReference type="PROSITE" id="PS00107">
    <property type="entry name" value="PROTEIN_KINASE_ATP"/>
    <property type="match status" value="1"/>
</dbReference>
<dbReference type="Gene3D" id="3.30.200.20">
    <property type="entry name" value="Phosphorylase Kinase, domain 1"/>
    <property type="match status" value="1"/>
</dbReference>
<keyword evidence="3 13" id="KW-0723">Serine/threonine-protein kinase</keyword>
<dbReference type="InterPro" id="IPR011009">
    <property type="entry name" value="Kinase-like_dom_sf"/>
</dbReference>
<feature type="domain" description="Protein kinase" evidence="14">
    <location>
        <begin position="23"/>
        <end position="286"/>
    </location>
</feature>
<keyword evidence="15" id="KW-1185">Reference proteome</keyword>
<feature type="binding site" evidence="12">
    <location>
        <position position="52"/>
    </location>
    <ligand>
        <name>ATP</name>
        <dbReference type="ChEBI" id="CHEBI:30616"/>
    </ligand>
</feature>
<evidence type="ECO:0000256" key="12">
    <source>
        <dbReference type="PROSITE-ProRule" id="PRU10141"/>
    </source>
</evidence>
<evidence type="ECO:0000256" key="9">
    <source>
        <dbReference type="ARBA" id="ARBA00022860"/>
    </source>
</evidence>
<dbReference type="OrthoDB" id="419455at2759"/>
<keyword evidence="9" id="KW-0112">Calmodulin-binding</keyword>
<dbReference type="GO" id="GO:0005964">
    <property type="term" value="C:phosphorylase kinase complex"/>
    <property type="evidence" value="ECO:0007669"/>
    <property type="project" value="InterPro"/>
</dbReference>
<dbReference type="GO" id="GO:0005516">
    <property type="term" value="F:calmodulin binding"/>
    <property type="evidence" value="ECO:0007669"/>
    <property type="project" value="UniProtKB-KW"/>
</dbReference>
<dbReference type="InterPro" id="IPR017441">
    <property type="entry name" value="Protein_kinase_ATP_BS"/>
</dbReference>
<keyword evidence="4" id="KW-0321">Glycogen metabolism</keyword>
<dbReference type="Gene3D" id="1.10.510.10">
    <property type="entry name" value="Transferase(Phosphotransferase) domain 1"/>
    <property type="match status" value="1"/>
</dbReference>
<evidence type="ECO:0000256" key="5">
    <source>
        <dbReference type="ARBA" id="ARBA00022679"/>
    </source>
</evidence>
<evidence type="ECO:0000256" key="3">
    <source>
        <dbReference type="ARBA" id="ARBA00022527"/>
    </source>
</evidence>
<evidence type="ECO:0000313" key="15">
    <source>
        <dbReference type="Proteomes" id="UP000515163"/>
    </source>
</evidence>
<dbReference type="SMART" id="SM00220">
    <property type="entry name" value="S_TKc"/>
    <property type="match status" value="1"/>
</dbReference>